<reference evidence="1" key="1">
    <citation type="submission" date="2020-11" db="EMBL/GenBank/DDBJ databases">
        <title>Sequencing the genomes of 1000 actinobacteria strains.</title>
        <authorList>
            <person name="Klenk H.-P."/>
        </authorList>
    </citation>
    <scope>NUCLEOTIDE SEQUENCE</scope>
    <source>
        <strain evidence="1">DSM 45356</strain>
    </source>
</reference>
<keyword evidence="2" id="KW-1185">Reference proteome</keyword>
<protein>
    <submittedName>
        <fullName evidence="1">Uncharacterized protein</fullName>
    </submittedName>
</protein>
<comment type="caution">
    <text evidence="1">The sequence shown here is derived from an EMBL/GenBank/DDBJ whole genome shotgun (WGS) entry which is preliminary data.</text>
</comment>
<dbReference type="EMBL" id="JADOUF010000001">
    <property type="protein sequence ID" value="MBG6139709.1"/>
    <property type="molecule type" value="Genomic_DNA"/>
</dbReference>
<evidence type="ECO:0000313" key="1">
    <source>
        <dbReference type="EMBL" id="MBG6139709.1"/>
    </source>
</evidence>
<dbReference type="AlphaFoldDB" id="A0A8J7GW29"/>
<accession>A0A8J7GW29</accession>
<gene>
    <name evidence="1" type="ORF">IW245_005903</name>
</gene>
<organism evidence="1 2">
    <name type="scientific">Longispora fulva</name>
    <dbReference type="NCBI Taxonomy" id="619741"/>
    <lineage>
        <taxon>Bacteria</taxon>
        <taxon>Bacillati</taxon>
        <taxon>Actinomycetota</taxon>
        <taxon>Actinomycetes</taxon>
        <taxon>Micromonosporales</taxon>
        <taxon>Micromonosporaceae</taxon>
        <taxon>Longispora</taxon>
    </lineage>
</organism>
<proteinExistence type="predicted"/>
<name>A0A8J7GW29_9ACTN</name>
<sequence>MDPVLRCARPECFDGYGIERTRFTQQQVEAFDRVQLSRVRVFPCATFPGVFHTRARPGWRI</sequence>
<dbReference type="RefSeq" id="WP_197006334.1">
    <property type="nucleotide sequence ID" value="NZ_BONS01000006.1"/>
</dbReference>
<dbReference type="Proteomes" id="UP000622552">
    <property type="component" value="Unassembled WGS sequence"/>
</dbReference>
<evidence type="ECO:0000313" key="2">
    <source>
        <dbReference type="Proteomes" id="UP000622552"/>
    </source>
</evidence>